<dbReference type="GO" id="GO:0007165">
    <property type="term" value="P:signal transduction"/>
    <property type="evidence" value="ECO:0007669"/>
    <property type="project" value="UniProtKB-KW"/>
</dbReference>
<evidence type="ECO:0000256" key="2">
    <source>
        <dbReference type="ARBA" id="ARBA00022475"/>
    </source>
</evidence>
<evidence type="ECO:0000256" key="5">
    <source>
        <dbReference type="ARBA" id="ARBA00022725"/>
    </source>
</evidence>
<evidence type="ECO:0000313" key="12">
    <source>
        <dbReference type="RefSeq" id="XP_014468355.1"/>
    </source>
</evidence>
<dbReference type="GO" id="GO:0004984">
    <property type="term" value="F:olfactory receptor activity"/>
    <property type="evidence" value="ECO:0007669"/>
    <property type="project" value="InterPro"/>
</dbReference>
<evidence type="ECO:0000256" key="9">
    <source>
        <dbReference type="ARBA" id="ARBA00023224"/>
    </source>
</evidence>
<dbReference type="PANTHER" id="PTHR21137:SF35">
    <property type="entry name" value="ODORANT RECEPTOR 19A-RELATED"/>
    <property type="match status" value="1"/>
</dbReference>
<keyword evidence="7 10" id="KW-0472">Membrane</keyword>
<dbReference type="PANTHER" id="PTHR21137">
    <property type="entry name" value="ODORANT RECEPTOR"/>
    <property type="match status" value="1"/>
</dbReference>
<evidence type="ECO:0000256" key="4">
    <source>
        <dbReference type="ARBA" id="ARBA00022692"/>
    </source>
</evidence>
<dbReference type="InterPro" id="IPR004117">
    <property type="entry name" value="7tm6_olfct_rcpt"/>
</dbReference>
<protein>
    <submittedName>
        <fullName evidence="12">Odorant receptor 85f-like</fullName>
    </submittedName>
</protein>
<dbReference type="GO" id="GO:0005886">
    <property type="term" value="C:plasma membrane"/>
    <property type="evidence" value="ECO:0007669"/>
    <property type="project" value="UniProtKB-SubCell"/>
</dbReference>
<keyword evidence="6 10" id="KW-1133">Transmembrane helix</keyword>
<dbReference type="RefSeq" id="XP_014468355.1">
    <property type="nucleotide sequence ID" value="XM_014612869.1"/>
</dbReference>
<proteinExistence type="predicted"/>
<dbReference type="AlphaFoldDB" id="A0A6P3WQG2"/>
<name>A0A6P3WQG2_DINQU</name>
<sequence>MDMEHYKINRLVMSWIGQWPEQTGFSRIFLSFNLIFAVSSQLCLQMKNLLIEMRNSWNLATLNAQIQILRKYTDKGKKLTKIYAAIMYSSMSMYMTLPIIPSIVAFFTNANQTQMYGLLYHVETIFNVERYYYFILLHSYYTTFFLMTIPVATDSMLVIYVQHACGLFEAIGYQLENIKQNDRTDINIYPQYKDDEHYRIISDSAAKHIEVLQFSKLLTSTYSISLLILTILNVAVMTFSGLVALININRPLEAFRYAVTCLCLTMHFLFLSMPGQQLIDHSSNVYESIYAVKWYAISVRARKLLNLMLIRCRTPCQITAGKMSIMSLKTFST</sequence>
<evidence type="ECO:0000256" key="3">
    <source>
        <dbReference type="ARBA" id="ARBA00022606"/>
    </source>
</evidence>
<feature type="non-terminal residue" evidence="12">
    <location>
        <position position="333"/>
    </location>
</feature>
<accession>A0A6P3WQG2</accession>
<dbReference type="Pfam" id="PF02949">
    <property type="entry name" value="7tm_6"/>
    <property type="match status" value="1"/>
</dbReference>
<keyword evidence="3" id="KW-0716">Sensory transduction</keyword>
<keyword evidence="5" id="KW-0552">Olfaction</keyword>
<evidence type="ECO:0000256" key="6">
    <source>
        <dbReference type="ARBA" id="ARBA00022989"/>
    </source>
</evidence>
<evidence type="ECO:0000256" key="7">
    <source>
        <dbReference type="ARBA" id="ARBA00023136"/>
    </source>
</evidence>
<dbReference type="GeneID" id="106741155"/>
<evidence type="ECO:0000256" key="8">
    <source>
        <dbReference type="ARBA" id="ARBA00023170"/>
    </source>
</evidence>
<feature type="transmembrane region" description="Helical" evidence="10">
    <location>
        <begin position="85"/>
        <end position="110"/>
    </location>
</feature>
<evidence type="ECO:0000256" key="10">
    <source>
        <dbReference type="SAM" id="Phobius"/>
    </source>
</evidence>
<dbReference type="GO" id="GO:0005549">
    <property type="term" value="F:odorant binding"/>
    <property type="evidence" value="ECO:0007669"/>
    <property type="project" value="InterPro"/>
</dbReference>
<keyword evidence="9" id="KW-0807">Transducer</keyword>
<reference evidence="12" key="1">
    <citation type="submission" date="2025-08" db="UniProtKB">
        <authorList>
            <consortium name="RefSeq"/>
        </authorList>
    </citation>
    <scope>IDENTIFICATION</scope>
</reference>
<dbReference type="Proteomes" id="UP000515204">
    <property type="component" value="Unplaced"/>
</dbReference>
<dbReference type="OrthoDB" id="7548151at2759"/>
<comment type="subcellular location">
    <subcellularLocation>
        <location evidence="1">Cell membrane</location>
        <topology evidence="1">Multi-pass membrane protein</topology>
    </subcellularLocation>
</comment>
<feature type="transmembrane region" description="Helical" evidence="10">
    <location>
        <begin position="130"/>
        <end position="152"/>
    </location>
</feature>
<keyword evidence="8" id="KW-0675">Receptor</keyword>
<organism evidence="11 12">
    <name type="scientific">Dinoponera quadriceps</name>
    <name type="common">South American ant</name>
    <dbReference type="NCBI Taxonomy" id="609295"/>
    <lineage>
        <taxon>Eukaryota</taxon>
        <taxon>Metazoa</taxon>
        <taxon>Ecdysozoa</taxon>
        <taxon>Arthropoda</taxon>
        <taxon>Hexapoda</taxon>
        <taxon>Insecta</taxon>
        <taxon>Pterygota</taxon>
        <taxon>Neoptera</taxon>
        <taxon>Endopterygota</taxon>
        <taxon>Hymenoptera</taxon>
        <taxon>Apocrita</taxon>
        <taxon>Aculeata</taxon>
        <taxon>Formicoidea</taxon>
        <taxon>Formicidae</taxon>
        <taxon>Ponerinae</taxon>
        <taxon>Ponerini</taxon>
        <taxon>Dinoponera</taxon>
    </lineage>
</organism>
<evidence type="ECO:0000313" key="11">
    <source>
        <dbReference type="Proteomes" id="UP000515204"/>
    </source>
</evidence>
<gene>
    <name evidence="12" type="primary">LOC106741155</name>
</gene>
<dbReference type="KEGG" id="dqu:106741155"/>
<feature type="transmembrane region" description="Helical" evidence="10">
    <location>
        <begin position="224"/>
        <end position="248"/>
    </location>
</feature>
<keyword evidence="4 10" id="KW-0812">Transmembrane</keyword>
<keyword evidence="11" id="KW-1185">Reference proteome</keyword>
<keyword evidence="2" id="KW-1003">Cell membrane</keyword>
<evidence type="ECO:0000256" key="1">
    <source>
        <dbReference type="ARBA" id="ARBA00004651"/>
    </source>
</evidence>